<name>A0A920BNV7_9ACTN</name>
<dbReference type="AlphaFoldDB" id="A0A920BNV7"/>
<comment type="caution">
    <text evidence="10">The sequence shown here is derived from an EMBL/GenBank/DDBJ whole genome shotgun (WGS) entry which is preliminary data.</text>
</comment>
<evidence type="ECO:0000256" key="4">
    <source>
        <dbReference type="ARBA" id="ARBA00023125"/>
    </source>
</evidence>
<keyword evidence="4 7" id="KW-0238">DNA-binding</keyword>
<evidence type="ECO:0000256" key="3">
    <source>
        <dbReference type="ARBA" id="ARBA00023015"/>
    </source>
</evidence>
<dbReference type="FunFam" id="3.40.50.2300:FF:000001">
    <property type="entry name" value="DNA-binding response regulator PhoB"/>
    <property type="match status" value="1"/>
</dbReference>
<dbReference type="InterPro" id="IPR001789">
    <property type="entry name" value="Sig_transdc_resp-reg_receiver"/>
</dbReference>
<dbReference type="GO" id="GO:0006355">
    <property type="term" value="P:regulation of DNA-templated transcription"/>
    <property type="evidence" value="ECO:0007669"/>
    <property type="project" value="InterPro"/>
</dbReference>
<dbReference type="SMART" id="SM00862">
    <property type="entry name" value="Trans_reg_C"/>
    <property type="match status" value="1"/>
</dbReference>
<dbReference type="InterPro" id="IPR036388">
    <property type="entry name" value="WH-like_DNA-bd_sf"/>
</dbReference>
<organism evidence="10 11">
    <name type="scientific">Paractinoplanes toevensis</name>
    <dbReference type="NCBI Taxonomy" id="571911"/>
    <lineage>
        <taxon>Bacteria</taxon>
        <taxon>Bacillati</taxon>
        <taxon>Actinomycetota</taxon>
        <taxon>Actinomycetes</taxon>
        <taxon>Micromonosporales</taxon>
        <taxon>Micromonosporaceae</taxon>
        <taxon>Paractinoplanes</taxon>
    </lineage>
</organism>
<feature type="domain" description="OmpR/PhoB-type" evidence="9">
    <location>
        <begin position="137"/>
        <end position="236"/>
    </location>
</feature>
<feature type="DNA-binding region" description="OmpR/PhoB-type" evidence="7">
    <location>
        <begin position="137"/>
        <end position="236"/>
    </location>
</feature>
<evidence type="ECO:0000256" key="5">
    <source>
        <dbReference type="ARBA" id="ARBA00023163"/>
    </source>
</evidence>
<protein>
    <submittedName>
        <fullName evidence="10">DNA-binding response regulator</fullName>
    </submittedName>
</protein>
<dbReference type="GO" id="GO:0032993">
    <property type="term" value="C:protein-DNA complex"/>
    <property type="evidence" value="ECO:0007669"/>
    <property type="project" value="TreeGrafter"/>
</dbReference>
<evidence type="ECO:0000259" key="8">
    <source>
        <dbReference type="PROSITE" id="PS50110"/>
    </source>
</evidence>
<keyword evidence="3" id="KW-0805">Transcription regulation</keyword>
<keyword evidence="2" id="KW-0902">Two-component regulatory system</keyword>
<keyword evidence="11" id="KW-1185">Reference proteome</keyword>
<dbReference type="SUPFAM" id="SSF52172">
    <property type="entry name" value="CheY-like"/>
    <property type="match status" value="1"/>
</dbReference>
<evidence type="ECO:0000313" key="10">
    <source>
        <dbReference type="EMBL" id="GIM95894.1"/>
    </source>
</evidence>
<dbReference type="Proteomes" id="UP000677082">
    <property type="component" value="Unassembled WGS sequence"/>
</dbReference>
<dbReference type="PANTHER" id="PTHR48111">
    <property type="entry name" value="REGULATOR OF RPOS"/>
    <property type="match status" value="1"/>
</dbReference>
<dbReference type="PROSITE" id="PS51755">
    <property type="entry name" value="OMPR_PHOB"/>
    <property type="match status" value="1"/>
</dbReference>
<proteinExistence type="predicted"/>
<evidence type="ECO:0000256" key="1">
    <source>
        <dbReference type="ARBA" id="ARBA00022553"/>
    </source>
</evidence>
<dbReference type="Pfam" id="PF00486">
    <property type="entry name" value="Trans_reg_C"/>
    <property type="match status" value="1"/>
</dbReference>
<feature type="domain" description="Response regulatory" evidence="8">
    <location>
        <begin position="14"/>
        <end position="127"/>
    </location>
</feature>
<dbReference type="PROSITE" id="PS50110">
    <property type="entry name" value="RESPONSE_REGULATORY"/>
    <property type="match status" value="1"/>
</dbReference>
<accession>A0A920BNV7</accession>
<dbReference type="SUPFAM" id="SSF46894">
    <property type="entry name" value="C-terminal effector domain of the bipartite response regulators"/>
    <property type="match status" value="1"/>
</dbReference>
<dbReference type="InterPro" id="IPR039420">
    <property type="entry name" value="WalR-like"/>
</dbReference>
<dbReference type="InterPro" id="IPR001867">
    <property type="entry name" value="OmpR/PhoB-type_DNA-bd"/>
</dbReference>
<dbReference type="CDD" id="cd00383">
    <property type="entry name" value="trans_reg_C"/>
    <property type="match status" value="1"/>
</dbReference>
<gene>
    <name evidence="10" type="ORF">Ato02nite_076870</name>
</gene>
<dbReference type="CDD" id="cd17574">
    <property type="entry name" value="REC_OmpR"/>
    <property type="match status" value="1"/>
</dbReference>
<dbReference type="Gene3D" id="1.10.10.10">
    <property type="entry name" value="Winged helix-like DNA-binding domain superfamily/Winged helix DNA-binding domain"/>
    <property type="match status" value="1"/>
</dbReference>
<dbReference type="Pfam" id="PF00072">
    <property type="entry name" value="Response_reg"/>
    <property type="match status" value="1"/>
</dbReference>
<evidence type="ECO:0000313" key="11">
    <source>
        <dbReference type="Proteomes" id="UP000677082"/>
    </source>
</evidence>
<evidence type="ECO:0000259" key="9">
    <source>
        <dbReference type="PROSITE" id="PS51755"/>
    </source>
</evidence>
<dbReference type="Gene3D" id="3.40.50.2300">
    <property type="match status" value="1"/>
</dbReference>
<dbReference type="PANTHER" id="PTHR48111:SF4">
    <property type="entry name" value="DNA-BINDING DUAL TRANSCRIPTIONAL REGULATOR OMPR"/>
    <property type="match status" value="1"/>
</dbReference>
<dbReference type="GO" id="GO:0000976">
    <property type="term" value="F:transcription cis-regulatory region binding"/>
    <property type="evidence" value="ECO:0007669"/>
    <property type="project" value="TreeGrafter"/>
</dbReference>
<dbReference type="GO" id="GO:0000156">
    <property type="term" value="F:phosphorelay response regulator activity"/>
    <property type="evidence" value="ECO:0007669"/>
    <property type="project" value="TreeGrafter"/>
</dbReference>
<dbReference type="EMBL" id="BOQN01000102">
    <property type="protein sequence ID" value="GIM95894.1"/>
    <property type="molecule type" value="Genomic_DNA"/>
</dbReference>
<feature type="modified residue" description="4-aspartylphosphate" evidence="6">
    <location>
        <position position="63"/>
    </location>
</feature>
<keyword evidence="1 6" id="KW-0597">Phosphoprotein</keyword>
<keyword evidence="5" id="KW-0804">Transcription</keyword>
<dbReference type="GO" id="GO:0005829">
    <property type="term" value="C:cytosol"/>
    <property type="evidence" value="ECO:0007669"/>
    <property type="project" value="TreeGrafter"/>
</dbReference>
<evidence type="ECO:0000256" key="6">
    <source>
        <dbReference type="PROSITE-ProRule" id="PRU00169"/>
    </source>
</evidence>
<sequence length="238" mass="26153">MLAPPTYSAPVCAYVLIAEDDERQAEVLRQYLEADGHRAAVVHDGQAALDHALHTAPDLVVLDVMLPVLNGLQVCRRLRQESAVPVLMLTARTEEEDQLVGLELGADDYLTKPYSPRVLAARVRGLLRRAAAAPDPRGIRRIGPLAVDLGRHEVTVAGRRVECTRGEFAIMEAMSGQPERVFTRNQLLEVSNGLDRSSTGRAIDVHILNLRRKIEADPQQPELLVTVYGVGYKLTGGR</sequence>
<reference evidence="10 11" key="1">
    <citation type="submission" date="2021-03" db="EMBL/GenBank/DDBJ databases">
        <title>Whole genome shotgun sequence of Actinoplanes toevensis NBRC 105298.</title>
        <authorList>
            <person name="Komaki H."/>
            <person name="Tamura T."/>
        </authorList>
    </citation>
    <scope>NUCLEOTIDE SEQUENCE [LARGE SCALE GENOMIC DNA]</scope>
    <source>
        <strain evidence="10 11">NBRC 105298</strain>
    </source>
</reference>
<dbReference type="Gene3D" id="6.10.250.690">
    <property type="match status" value="1"/>
</dbReference>
<evidence type="ECO:0000256" key="7">
    <source>
        <dbReference type="PROSITE-ProRule" id="PRU01091"/>
    </source>
</evidence>
<dbReference type="SMART" id="SM00448">
    <property type="entry name" value="REC"/>
    <property type="match status" value="1"/>
</dbReference>
<dbReference type="InterPro" id="IPR011006">
    <property type="entry name" value="CheY-like_superfamily"/>
</dbReference>
<evidence type="ECO:0000256" key="2">
    <source>
        <dbReference type="ARBA" id="ARBA00023012"/>
    </source>
</evidence>
<dbReference type="InterPro" id="IPR016032">
    <property type="entry name" value="Sig_transdc_resp-reg_C-effctor"/>
</dbReference>